<evidence type="ECO:0000256" key="4">
    <source>
        <dbReference type="ARBA" id="ARBA00022723"/>
    </source>
</evidence>
<dbReference type="PANTHER" id="PTHR33353">
    <property type="entry name" value="PUTATIVE (AFU_ORTHOLOGUE AFUA_1G12560)-RELATED"/>
    <property type="match status" value="1"/>
</dbReference>
<dbReference type="GO" id="GO:0030248">
    <property type="term" value="F:cellulose binding"/>
    <property type="evidence" value="ECO:0007669"/>
    <property type="project" value="UniProtKB-UniRule"/>
</dbReference>
<comment type="domain">
    <text evidence="16">Has a modular structure: an endo-beta-1,4-glucanase catalytic module at the N-terminus, a linker rich in serines and threonines, and a C-terminal carbohydrate-binding module (CBM).</text>
</comment>
<keyword evidence="4" id="KW-0479">Metal-binding</keyword>
<comment type="caution">
    <text evidence="19">The sequence shown here is derived from an EMBL/GenBank/DDBJ whole genome shotgun (WGS) entry which is preliminary data.</text>
</comment>
<dbReference type="Gene3D" id="2.70.50.70">
    <property type="match status" value="1"/>
</dbReference>
<dbReference type="GO" id="GO:0008810">
    <property type="term" value="F:cellulase activity"/>
    <property type="evidence" value="ECO:0007669"/>
    <property type="project" value="UniProtKB-UniRule"/>
</dbReference>
<reference evidence="19 20" key="1">
    <citation type="journal article" date="2020" name="Genome Biol. Evol.">
        <title>Comparative genomics of Sclerotiniaceae.</title>
        <authorList>
            <person name="Valero Jimenez C.A."/>
            <person name="Steentjes M."/>
            <person name="Scholten O.E."/>
            <person name="Van Kan J.A.L."/>
        </authorList>
    </citation>
    <scope>NUCLEOTIDE SEQUENCE [LARGE SCALE GENOMIC DNA]</scope>
    <source>
        <strain evidence="19 20">MUCL 94</strain>
    </source>
</reference>
<sequence>MRSSDITFVLLSIVATVRSHATFQELWINGVDQVGSCVRLPPTNSPVTDLTSTDLRCNVGGTVGVSGVCSVAAGGNVTVEMHQQPRDRSCANEAIGGAHYGPVILYMSKVSNAANDTGAGSWFKVDQEGYDVSRQWWGSQTLNANCGKRSFIIPSTLAPGDYLLRAEVIALHVASSVGGAQLYLSCFQLRVTGSGSKNPTGVLFPGAYSATDPGILINIYQTINNYTIPGLTTVFTG</sequence>
<feature type="domain" description="Auxiliary Activity family 9 catalytic" evidence="18">
    <location>
        <begin position="20"/>
        <end position="225"/>
    </location>
</feature>
<keyword evidence="8" id="KW-0186">Copper</keyword>
<protein>
    <recommendedName>
        <fullName evidence="16">AA9 family lytic polysaccharide monooxygenase</fullName>
        <ecNumber evidence="16">1.14.99.56</ecNumber>
    </recommendedName>
    <alternativeName>
        <fullName evidence="16">Endo-beta-1,4-glucanase</fullName>
    </alternativeName>
    <alternativeName>
        <fullName evidence="16">Glycosyl hydrolase 61 family protein</fullName>
    </alternativeName>
</protein>
<dbReference type="GO" id="GO:0030245">
    <property type="term" value="P:cellulose catabolic process"/>
    <property type="evidence" value="ECO:0007669"/>
    <property type="project" value="UniProtKB-UniRule"/>
</dbReference>
<keyword evidence="5 17" id="KW-0732">Signal</keyword>
<evidence type="ECO:0000256" key="6">
    <source>
        <dbReference type="ARBA" id="ARBA00023001"/>
    </source>
</evidence>
<evidence type="ECO:0000256" key="7">
    <source>
        <dbReference type="ARBA" id="ARBA00023002"/>
    </source>
</evidence>
<evidence type="ECO:0000256" key="13">
    <source>
        <dbReference type="ARBA" id="ARBA00023326"/>
    </source>
</evidence>
<dbReference type="GO" id="GO:0005576">
    <property type="term" value="C:extracellular region"/>
    <property type="evidence" value="ECO:0007669"/>
    <property type="project" value="UniProtKB-SubCell"/>
</dbReference>
<dbReference type="EC" id="1.14.99.56" evidence="16"/>
<dbReference type="PANTHER" id="PTHR33353:SF9">
    <property type="entry name" value="ENDOGLUCANASE II"/>
    <property type="match status" value="1"/>
</dbReference>
<accession>A0A9P5IXW8</accession>
<proteinExistence type="inferred from homology"/>
<keyword evidence="11" id="KW-0325">Glycoprotein</keyword>
<evidence type="ECO:0000256" key="17">
    <source>
        <dbReference type="SAM" id="SignalP"/>
    </source>
</evidence>
<organism evidence="19 20">
    <name type="scientific">Botrytis byssoidea</name>
    <dbReference type="NCBI Taxonomy" id="139641"/>
    <lineage>
        <taxon>Eukaryota</taxon>
        <taxon>Fungi</taxon>
        <taxon>Dikarya</taxon>
        <taxon>Ascomycota</taxon>
        <taxon>Pezizomycotina</taxon>
        <taxon>Leotiomycetes</taxon>
        <taxon>Helotiales</taxon>
        <taxon>Sclerotiniaceae</taxon>
        <taxon>Botrytis</taxon>
    </lineage>
</organism>
<evidence type="ECO:0000256" key="8">
    <source>
        <dbReference type="ARBA" id="ARBA00023008"/>
    </source>
</evidence>
<evidence type="ECO:0000256" key="15">
    <source>
        <dbReference type="ARBA" id="ARBA00045077"/>
    </source>
</evidence>
<evidence type="ECO:0000256" key="12">
    <source>
        <dbReference type="ARBA" id="ARBA00023277"/>
    </source>
</evidence>
<dbReference type="AlphaFoldDB" id="A0A9P5IXW8"/>
<evidence type="ECO:0000256" key="10">
    <source>
        <dbReference type="ARBA" id="ARBA00023157"/>
    </source>
</evidence>
<dbReference type="InterPro" id="IPR049892">
    <property type="entry name" value="AA9"/>
</dbReference>
<evidence type="ECO:0000259" key="18">
    <source>
        <dbReference type="Pfam" id="PF03443"/>
    </source>
</evidence>
<dbReference type="EMBL" id="RCSW01000001">
    <property type="protein sequence ID" value="KAF7955390.1"/>
    <property type="molecule type" value="Genomic_DNA"/>
</dbReference>
<evidence type="ECO:0000313" key="19">
    <source>
        <dbReference type="EMBL" id="KAF7955390.1"/>
    </source>
</evidence>
<feature type="chain" id="PRO_5040208370" description="AA9 family lytic polysaccharide monooxygenase" evidence="17">
    <location>
        <begin position="20"/>
        <end position="237"/>
    </location>
</feature>
<evidence type="ECO:0000256" key="14">
    <source>
        <dbReference type="ARBA" id="ARBA00044502"/>
    </source>
</evidence>
<evidence type="ECO:0000256" key="5">
    <source>
        <dbReference type="ARBA" id="ARBA00022729"/>
    </source>
</evidence>
<evidence type="ECO:0000256" key="3">
    <source>
        <dbReference type="ARBA" id="ARBA00022525"/>
    </source>
</evidence>
<feature type="signal peptide" evidence="17">
    <location>
        <begin position="1"/>
        <end position="19"/>
    </location>
</feature>
<dbReference type="InterPro" id="IPR005103">
    <property type="entry name" value="AA9_LPMO"/>
</dbReference>
<comment type="function">
    <text evidence="16">Lytic polysaccharide monooxygenase (LMPO) that depolymerizes crystalline and amorphous polysaccharides via the oxidation of scissile alpha- or beta-(1-4)-glycosidic bonds, yielding C1 and/or C4 oxidation products. Catalysis by LPMOs requires the reduction of the active-site copper from Cu(II) to Cu(I) by a reducing agent and H(2)O(2) or O(2) as a cosubstrate.</text>
</comment>
<dbReference type="Pfam" id="PF03443">
    <property type="entry name" value="AA9"/>
    <property type="match status" value="1"/>
</dbReference>
<keyword evidence="3 16" id="KW-0964">Secreted</keyword>
<keyword evidence="20" id="KW-1185">Reference proteome</keyword>
<keyword evidence="9" id="KW-0503">Monooxygenase</keyword>
<dbReference type="Proteomes" id="UP000710849">
    <property type="component" value="Unassembled WGS sequence"/>
</dbReference>
<dbReference type="GeneID" id="62144238"/>
<dbReference type="CDD" id="cd21175">
    <property type="entry name" value="LPMO_AA9"/>
    <property type="match status" value="1"/>
</dbReference>
<keyword evidence="7" id="KW-0560">Oxidoreductase</keyword>
<name>A0A9P5IXW8_9HELO</name>
<evidence type="ECO:0000256" key="11">
    <source>
        <dbReference type="ARBA" id="ARBA00023180"/>
    </source>
</evidence>
<keyword evidence="12 16" id="KW-0119">Carbohydrate metabolism</keyword>
<gene>
    <name evidence="19" type="ORF">EAE97_000649</name>
</gene>
<evidence type="ECO:0000256" key="1">
    <source>
        <dbReference type="ARBA" id="ARBA00001973"/>
    </source>
</evidence>
<comment type="catalytic activity">
    <reaction evidence="15 16">
        <text>[(1-&gt;4)-beta-D-glucosyl]n+m + reduced acceptor + O2 = 4-dehydro-beta-D-glucosyl-[(1-&gt;4)-beta-D-glucosyl]n-1 + [(1-&gt;4)-beta-D-glucosyl]m + acceptor + H2O.</text>
        <dbReference type="EC" id="1.14.99.56"/>
    </reaction>
</comment>
<comment type="subcellular location">
    <subcellularLocation>
        <location evidence="2 16">Secreted</location>
    </subcellularLocation>
</comment>
<evidence type="ECO:0000313" key="20">
    <source>
        <dbReference type="Proteomes" id="UP000710849"/>
    </source>
</evidence>
<comment type="cofactor">
    <cofactor evidence="1">
        <name>Cu(2+)</name>
        <dbReference type="ChEBI" id="CHEBI:29036"/>
    </cofactor>
</comment>
<dbReference type="GO" id="GO:0004497">
    <property type="term" value="F:monooxygenase activity"/>
    <property type="evidence" value="ECO:0007669"/>
    <property type="project" value="UniProtKB-KW"/>
</dbReference>
<keyword evidence="6 16" id="KW-0136">Cellulose degradation</keyword>
<evidence type="ECO:0000256" key="2">
    <source>
        <dbReference type="ARBA" id="ARBA00004613"/>
    </source>
</evidence>
<keyword evidence="13 16" id="KW-0624">Polysaccharide degradation</keyword>
<dbReference type="GO" id="GO:0046872">
    <property type="term" value="F:metal ion binding"/>
    <property type="evidence" value="ECO:0007669"/>
    <property type="project" value="UniProtKB-KW"/>
</dbReference>
<evidence type="ECO:0000256" key="9">
    <source>
        <dbReference type="ARBA" id="ARBA00023033"/>
    </source>
</evidence>
<evidence type="ECO:0000256" key="16">
    <source>
        <dbReference type="RuleBase" id="RU368122"/>
    </source>
</evidence>
<keyword evidence="10 16" id="KW-1015">Disulfide bond</keyword>
<dbReference type="RefSeq" id="XP_038738520.1">
    <property type="nucleotide sequence ID" value="XM_038871159.1"/>
</dbReference>
<comment type="similarity">
    <text evidence="14">Belongs to the polysaccharide monooxygenase AA9 family.</text>
</comment>